<gene>
    <name evidence="2" type="ORF">SSFG_07441</name>
</gene>
<sequence>MPIGTPPHRRGGLTLILQLRFDRRNTPASAGRTPSSPPGSASAPEHPRIGGEDYEASQPCRARVGTPPHRRGGLRGEPALPGEGRNTPASAGRTAGSLAVPGVTAEHPRISGEDLTDGRVMCCLCGTPPRQQGGLERLAPPPLEVRNTLASAGRTKLPSSSTSPAAEHPCIGGEDADAAPVHVPVGGTPPHRRGGRGGDLAEGVLQRNTPASAGRTRRVGCSALSSAEHPASAGRTGSPGTGYACTAEHPRIGGEDVVIALRRAVIRGTPPHRRGGPEVVPGDRVLCRNTPASAGRTPVSVRYLAIRAEHPRIGGEDLRSPGRVYSPDGTPPRRRGERFLTCTLRGGLRFFYSWCGGHTDQGKAIKVDGDPATGSRGADGVALFRGGGVDEEGGAGAHDFGDGVPEFVADAGGDAADEDAGDYFAGPLAEGAAQVVGDCGGGDDDHGGHQPSPLA</sequence>
<feature type="region of interest" description="Disordered" evidence="1">
    <location>
        <begin position="22"/>
        <end position="100"/>
    </location>
</feature>
<feature type="region of interest" description="Disordered" evidence="1">
    <location>
        <begin position="314"/>
        <end position="333"/>
    </location>
</feature>
<accession>D5ZNS5</accession>
<evidence type="ECO:0000313" key="2">
    <source>
        <dbReference type="EMBL" id="EFE72206.2"/>
    </source>
</evidence>
<reference evidence="3" key="1">
    <citation type="submission" date="2008-12" db="EMBL/GenBank/DDBJ databases">
        <title>Annotation of Streptomyces ghanaensis ATCC 14672.</title>
        <authorList>
            <consortium name="The Broad Institute Genome Sequencing Platform"/>
            <consortium name="Broad Institute Microbial Sequencing Center"/>
            <person name="Fischbach M."/>
            <person name="Ward D."/>
            <person name="Young S."/>
            <person name="Kodira C.D."/>
            <person name="Zeng Q."/>
            <person name="Koehrsen M."/>
            <person name="Godfrey P."/>
            <person name="Alvarado L."/>
            <person name="Berlin A.M."/>
            <person name="Borenstein D."/>
            <person name="Chen Z."/>
            <person name="Engels R."/>
            <person name="Freedman E."/>
            <person name="Gellesch M."/>
            <person name="Goldberg J."/>
            <person name="Griggs A."/>
            <person name="Gujja S."/>
            <person name="Heiman D.I."/>
            <person name="Hepburn T.A."/>
            <person name="Howarth C."/>
            <person name="Jen D."/>
            <person name="Larson L."/>
            <person name="Lewis B."/>
            <person name="Mehta T."/>
            <person name="Park D."/>
            <person name="Pearson M."/>
            <person name="Roberts A."/>
            <person name="Saif S."/>
            <person name="Shea T.D."/>
            <person name="Shenoy N."/>
            <person name="Sisk P."/>
            <person name="Stolte C."/>
            <person name="Sykes S.N."/>
            <person name="Walk T."/>
            <person name="White J."/>
            <person name="Yandava C."/>
            <person name="Straight P."/>
            <person name="Clardy J."/>
            <person name="Hung D."/>
            <person name="Kolter R."/>
            <person name="Mekalanos J."/>
            <person name="Walker S."/>
            <person name="Walsh C.T."/>
            <person name="Wieland B.L.C."/>
            <person name="Ilzarbe M."/>
            <person name="Galagan J."/>
            <person name="Nusbaum C."/>
            <person name="Birren B."/>
        </authorList>
    </citation>
    <scope>NUCLEOTIDE SEQUENCE [LARGE SCALE GENOMIC DNA]</scope>
    <source>
        <strain evidence="3">ATCC 14672 / DSM 40746 / JCM 4963 / KCTC 9882 / NRRL B-12104 / FH 1290</strain>
    </source>
</reference>
<dbReference type="EMBL" id="DS999641">
    <property type="protein sequence ID" value="EFE72206.2"/>
    <property type="molecule type" value="Genomic_DNA"/>
</dbReference>
<feature type="region of interest" description="Disordered" evidence="1">
    <location>
        <begin position="435"/>
        <end position="455"/>
    </location>
</feature>
<dbReference type="AlphaFoldDB" id="D5ZNS5"/>
<dbReference type="AntiFam" id="ANF00057">
    <property type="entry name" value="Translation of E. coli type CRISPR repeat"/>
</dbReference>
<organism evidence="2 3">
    <name type="scientific">Streptomyces viridosporus (strain ATCC 14672 / DSM 40746 / JCM 4963 / KCTC 9882 / NRRL B-12104 / FH 1290)</name>
    <name type="common">Streptomyces ghanaensis</name>
    <dbReference type="NCBI Taxonomy" id="566461"/>
    <lineage>
        <taxon>Bacteria</taxon>
        <taxon>Bacillati</taxon>
        <taxon>Actinomycetota</taxon>
        <taxon>Actinomycetes</taxon>
        <taxon>Kitasatosporales</taxon>
        <taxon>Streptomycetaceae</taxon>
        <taxon>Streptomyces</taxon>
    </lineage>
</organism>
<name>D5ZNS5_STRV1</name>
<feature type="region of interest" description="Disordered" evidence="1">
    <location>
        <begin position="209"/>
        <end position="241"/>
    </location>
</feature>
<proteinExistence type="predicted"/>
<evidence type="ECO:0000313" key="3">
    <source>
        <dbReference type="Proteomes" id="UP000003824"/>
    </source>
</evidence>
<dbReference type="Proteomes" id="UP000003824">
    <property type="component" value="Unassembled WGS sequence"/>
</dbReference>
<feature type="compositionally biased region" description="Low complexity" evidence="1">
    <location>
        <begin position="26"/>
        <end position="44"/>
    </location>
</feature>
<feature type="region of interest" description="Disordered" evidence="1">
    <location>
        <begin position="152"/>
        <end position="174"/>
    </location>
</feature>
<protein>
    <submittedName>
        <fullName evidence="2">Uncharacterized protein</fullName>
    </submittedName>
</protein>
<evidence type="ECO:0000256" key="1">
    <source>
        <dbReference type="SAM" id="MobiDB-lite"/>
    </source>
</evidence>